<keyword evidence="3" id="KW-1185">Reference proteome</keyword>
<dbReference type="Proteomes" id="UP001220964">
    <property type="component" value="Unassembled WGS sequence"/>
</dbReference>
<gene>
    <name evidence="2" type="ORF">P1J78_14445</name>
</gene>
<feature type="domain" description="Flagellar protein FlgJ N-terminal" evidence="1">
    <location>
        <begin position="39"/>
        <end position="78"/>
    </location>
</feature>
<reference evidence="2" key="1">
    <citation type="submission" date="2023-03" db="EMBL/GenBank/DDBJ databases">
        <title>Multiphase analysis and comparison of six strains from genera Psychromarinibacter, Lutimaribacter, and Maritimibacter, including a novel species: Psychromarinibacter sediminicola sp. nov.</title>
        <authorList>
            <person name="Wang Y.-H."/>
            <person name="Ye M.-Q."/>
            <person name="Du Z.-J."/>
        </authorList>
    </citation>
    <scope>NUCLEOTIDE SEQUENCE</scope>
    <source>
        <strain evidence="2">C21-152</strain>
    </source>
</reference>
<organism evidence="2 3">
    <name type="scientific">Psychromarinibacter sediminicola</name>
    <dbReference type="NCBI Taxonomy" id="3033385"/>
    <lineage>
        <taxon>Bacteria</taxon>
        <taxon>Pseudomonadati</taxon>
        <taxon>Pseudomonadota</taxon>
        <taxon>Alphaproteobacteria</taxon>
        <taxon>Rhodobacterales</taxon>
        <taxon>Paracoccaceae</taxon>
        <taxon>Psychromarinibacter</taxon>
    </lineage>
</organism>
<dbReference type="EMBL" id="JARGYC010000038">
    <property type="protein sequence ID" value="MDF0601940.1"/>
    <property type="molecule type" value="Genomic_DNA"/>
</dbReference>
<protein>
    <submittedName>
        <fullName evidence="2">Rod-binding protein</fullName>
    </submittedName>
</protein>
<accession>A0AAE3T8Y9</accession>
<dbReference type="RefSeq" id="WP_275568113.1">
    <property type="nucleotide sequence ID" value="NZ_JARGYC010000038.1"/>
</dbReference>
<evidence type="ECO:0000313" key="3">
    <source>
        <dbReference type="Proteomes" id="UP001220964"/>
    </source>
</evidence>
<sequence length="89" mass="9317">MPAPTGPDATGQDADLHRAARALEATFLTEMLKSAGFGETRDSFGGGVGEDQFSSFLVRAQAEEMARAGGIGLAESLFEALKERQDGVV</sequence>
<proteinExistence type="predicted"/>
<comment type="caution">
    <text evidence="2">The sequence shown here is derived from an EMBL/GenBank/DDBJ whole genome shotgun (WGS) entry which is preliminary data.</text>
</comment>
<evidence type="ECO:0000313" key="2">
    <source>
        <dbReference type="EMBL" id="MDF0601940.1"/>
    </source>
</evidence>
<dbReference type="AlphaFoldDB" id="A0AAE3T8Y9"/>
<name>A0AAE3T8Y9_9RHOB</name>
<dbReference type="Pfam" id="PF10135">
    <property type="entry name" value="Rod-binding"/>
    <property type="match status" value="1"/>
</dbReference>
<dbReference type="InterPro" id="IPR019301">
    <property type="entry name" value="Flagellar_prot_FlgJ_N"/>
</dbReference>
<evidence type="ECO:0000259" key="1">
    <source>
        <dbReference type="Pfam" id="PF10135"/>
    </source>
</evidence>